<dbReference type="Proteomes" id="UP000280368">
    <property type="component" value="Unassembled WGS sequence"/>
</dbReference>
<dbReference type="EC" id="6.3.3.3" evidence="9"/>
<comment type="cofactor">
    <cofactor evidence="9">
        <name>Mg(2+)</name>
        <dbReference type="ChEBI" id="CHEBI:18420"/>
    </cofactor>
</comment>
<evidence type="ECO:0000256" key="8">
    <source>
        <dbReference type="ARBA" id="ARBA00047386"/>
    </source>
</evidence>
<dbReference type="GO" id="GO:0004141">
    <property type="term" value="F:dethiobiotin synthase activity"/>
    <property type="evidence" value="ECO:0007669"/>
    <property type="project" value="UniProtKB-UniRule"/>
</dbReference>
<dbReference type="NCBIfam" id="TIGR00347">
    <property type="entry name" value="bioD"/>
    <property type="match status" value="1"/>
</dbReference>
<dbReference type="AlphaFoldDB" id="A0A3L9ZKQ9"/>
<feature type="binding site" evidence="9">
    <location>
        <position position="46"/>
    </location>
    <ligand>
        <name>ATP</name>
        <dbReference type="ChEBI" id="CHEBI:30616"/>
    </ligand>
</feature>
<evidence type="ECO:0000256" key="6">
    <source>
        <dbReference type="ARBA" id="ARBA00022840"/>
    </source>
</evidence>
<accession>A0A3L9ZKQ9</accession>
<dbReference type="GO" id="GO:0005524">
    <property type="term" value="F:ATP binding"/>
    <property type="evidence" value="ECO:0007669"/>
    <property type="project" value="UniProtKB-UniRule"/>
</dbReference>
<dbReference type="GO" id="GO:0005829">
    <property type="term" value="C:cytosol"/>
    <property type="evidence" value="ECO:0007669"/>
    <property type="project" value="TreeGrafter"/>
</dbReference>
<feature type="active site" evidence="9">
    <location>
        <position position="35"/>
    </location>
</feature>
<keyword evidence="2 9" id="KW-0436">Ligase</keyword>
<keyword evidence="6 9" id="KW-0067">ATP-binding</keyword>
<evidence type="ECO:0000256" key="7">
    <source>
        <dbReference type="ARBA" id="ARBA00022842"/>
    </source>
</evidence>
<comment type="subcellular location">
    <subcellularLocation>
        <location evidence="9">Cytoplasm</location>
    </subcellularLocation>
</comment>
<keyword evidence="3 9" id="KW-0479">Metal-binding</keyword>
<dbReference type="PANTHER" id="PTHR43210">
    <property type="entry name" value="DETHIOBIOTIN SYNTHETASE"/>
    <property type="match status" value="1"/>
</dbReference>
<dbReference type="InterPro" id="IPR004472">
    <property type="entry name" value="DTB_synth_BioD"/>
</dbReference>
<feature type="binding site" evidence="9">
    <location>
        <begin position="15"/>
        <end position="20"/>
    </location>
    <ligand>
        <name>ATP</name>
        <dbReference type="ChEBI" id="CHEBI:30616"/>
    </ligand>
</feature>
<evidence type="ECO:0000256" key="3">
    <source>
        <dbReference type="ARBA" id="ARBA00022723"/>
    </source>
</evidence>
<dbReference type="OrthoDB" id="9802097at2"/>
<evidence type="ECO:0000256" key="2">
    <source>
        <dbReference type="ARBA" id="ARBA00022598"/>
    </source>
</evidence>
<dbReference type="PIRSF" id="PIRSF006755">
    <property type="entry name" value="DTB_synth"/>
    <property type="match status" value="1"/>
</dbReference>
<keyword evidence="1 9" id="KW-0963">Cytoplasm</keyword>
<keyword evidence="4 9" id="KW-0547">Nucleotide-binding</keyword>
<feature type="binding site" evidence="9">
    <location>
        <position position="39"/>
    </location>
    <ligand>
        <name>substrate</name>
    </ligand>
</feature>
<keyword evidence="11" id="KW-1185">Reference proteome</keyword>
<comment type="caution">
    <text evidence="10">The sequence shown here is derived from an EMBL/GenBank/DDBJ whole genome shotgun (WGS) entry which is preliminary data.</text>
</comment>
<sequence>MNSPIKLFVTGIDTGIGKTICSAILVEHLKADYWKPIQSGDLDKTDSMLVQGFVNDQIKIHPERHRFELAASPHKSAAQENISIELEDFELPETENHLIVEGAGGLWVPLSDEVFMLDLIKKLKLPVVLVANDYLGCINHTLLSIETLRKNNIPLAYFIFNGTFDEDTYRVIKKFLDEDTTILNIPKLEIIDTNTIREIANNLKNT</sequence>
<feature type="binding site" evidence="9">
    <location>
        <position position="19"/>
    </location>
    <ligand>
        <name>Mg(2+)</name>
        <dbReference type="ChEBI" id="CHEBI:18420"/>
    </ligand>
</feature>
<comment type="similarity">
    <text evidence="9">Belongs to the dethiobiotin synthetase family.</text>
</comment>
<protein>
    <recommendedName>
        <fullName evidence="9">ATP-dependent dethiobiotin synthetase BioD</fullName>
        <ecNumber evidence="9">6.3.3.3</ecNumber>
    </recommendedName>
    <alternativeName>
        <fullName evidence="9">DTB synthetase</fullName>
        <shortName evidence="9">DTBS</shortName>
    </alternativeName>
    <alternativeName>
        <fullName evidence="9">Dethiobiotin synthase</fullName>
    </alternativeName>
</protein>
<proteinExistence type="inferred from homology"/>
<keyword evidence="5 9" id="KW-0093">Biotin biosynthesis</keyword>
<dbReference type="GO" id="GO:0009102">
    <property type="term" value="P:biotin biosynthetic process"/>
    <property type="evidence" value="ECO:0007669"/>
    <property type="project" value="UniProtKB-UniRule"/>
</dbReference>
<comment type="pathway">
    <text evidence="9">Cofactor biosynthesis; biotin biosynthesis; biotin from 7,8-diaminononanoate: step 1/2.</text>
</comment>
<keyword evidence="7 9" id="KW-0460">Magnesium</keyword>
<evidence type="ECO:0000313" key="11">
    <source>
        <dbReference type="Proteomes" id="UP000280368"/>
    </source>
</evidence>
<feature type="binding site" evidence="9">
    <location>
        <begin position="186"/>
        <end position="188"/>
    </location>
    <ligand>
        <name>ATP</name>
        <dbReference type="ChEBI" id="CHEBI:30616"/>
    </ligand>
</feature>
<organism evidence="10 11">
    <name type="scientific">Flavobacterium weaverense</name>
    <dbReference type="NCBI Taxonomy" id="271156"/>
    <lineage>
        <taxon>Bacteria</taxon>
        <taxon>Pseudomonadati</taxon>
        <taxon>Bacteroidota</taxon>
        <taxon>Flavobacteriia</taxon>
        <taxon>Flavobacteriales</taxon>
        <taxon>Flavobacteriaceae</taxon>
        <taxon>Flavobacterium</taxon>
    </lineage>
</organism>
<reference evidence="10 11" key="1">
    <citation type="submission" date="2018-10" db="EMBL/GenBank/DDBJ databases">
        <title>Genomic Encyclopedia of Archaeal and Bacterial Type Strains, Phase II (KMG-II): from individual species to whole genera.</title>
        <authorList>
            <person name="Goeker M."/>
        </authorList>
    </citation>
    <scope>NUCLEOTIDE SEQUENCE [LARGE SCALE GENOMIC DNA]</scope>
    <source>
        <strain evidence="10 11">DSM 19727</strain>
    </source>
</reference>
<feature type="binding site" evidence="9">
    <location>
        <position position="46"/>
    </location>
    <ligand>
        <name>Mg(2+)</name>
        <dbReference type="ChEBI" id="CHEBI:18420"/>
    </ligand>
</feature>
<name>A0A3L9ZKQ9_9FLAO</name>
<feature type="binding site" evidence="9">
    <location>
        <position position="101"/>
    </location>
    <ligand>
        <name>Mg(2+)</name>
        <dbReference type="ChEBI" id="CHEBI:18420"/>
    </ligand>
</feature>
<evidence type="ECO:0000256" key="5">
    <source>
        <dbReference type="ARBA" id="ARBA00022756"/>
    </source>
</evidence>
<dbReference type="EMBL" id="REFH01000011">
    <property type="protein sequence ID" value="RMA72964.1"/>
    <property type="molecule type" value="Genomic_DNA"/>
</dbReference>
<dbReference type="PANTHER" id="PTHR43210:SF2">
    <property type="entry name" value="ATP-DEPENDENT DETHIOBIOTIN SYNTHETASE BIOD 2"/>
    <property type="match status" value="1"/>
</dbReference>
<evidence type="ECO:0000256" key="9">
    <source>
        <dbReference type="HAMAP-Rule" id="MF_00336"/>
    </source>
</evidence>
<dbReference type="Gene3D" id="3.40.50.300">
    <property type="entry name" value="P-loop containing nucleotide triphosphate hydrolases"/>
    <property type="match status" value="1"/>
</dbReference>
<dbReference type="UniPathway" id="UPA00078">
    <property type="reaction ID" value="UER00161"/>
</dbReference>
<evidence type="ECO:0000313" key="10">
    <source>
        <dbReference type="EMBL" id="RMA72964.1"/>
    </source>
</evidence>
<comment type="caution">
    <text evidence="9">Lacks conserved residue(s) required for the propagation of feature annotation.</text>
</comment>
<dbReference type="InterPro" id="IPR027417">
    <property type="entry name" value="P-loop_NTPase"/>
</dbReference>
<comment type="catalytic activity">
    <reaction evidence="9">
        <text>(7R,8S)-7,8-diammoniononanoate + CO2 + ATP = (4R,5S)-dethiobiotin + ADP + phosphate + 3 H(+)</text>
        <dbReference type="Rhea" id="RHEA:15805"/>
        <dbReference type="ChEBI" id="CHEBI:15378"/>
        <dbReference type="ChEBI" id="CHEBI:16526"/>
        <dbReference type="ChEBI" id="CHEBI:30616"/>
        <dbReference type="ChEBI" id="CHEBI:43474"/>
        <dbReference type="ChEBI" id="CHEBI:149469"/>
        <dbReference type="ChEBI" id="CHEBI:149473"/>
        <dbReference type="ChEBI" id="CHEBI:456216"/>
        <dbReference type="EC" id="6.3.3.3"/>
    </reaction>
</comment>
<comment type="subunit">
    <text evidence="9">Homodimer.</text>
</comment>
<evidence type="ECO:0000256" key="1">
    <source>
        <dbReference type="ARBA" id="ARBA00022490"/>
    </source>
</evidence>
<comment type="function">
    <text evidence="9">Catalyzes a mechanistically unusual reaction, the ATP-dependent insertion of CO2 between the N7 and N8 nitrogen atoms of 7,8-diaminopelargonic acid (DAPA, also called 7,8-diammoniononanoate) to form a ureido ring.</text>
</comment>
<dbReference type="HAMAP" id="MF_00336">
    <property type="entry name" value="BioD"/>
    <property type="match status" value="1"/>
</dbReference>
<dbReference type="GO" id="GO:0000287">
    <property type="term" value="F:magnesium ion binding"/>
    <property type="evidence" value="ECO:0007669"/>
    <property type="project" value="UniProtKB-UniRule"/>
</dbReference>
<dbReference type="SUPFAM" id="SSF52540">
    <property type="entry name" value="P-loop containing nucleoside triphosphate hydrolases"/>
    <property type="match status" value="1"/>
</dbReference>
<evidence type="ECO:0000256" key="4">
    <source>
        <dbReference type="ARBA" id="ARBA00022741"/>
    </source>
</evidence>
<dbReference type="CDD" id="cd03109">
    <property type="entry name" value="DTBS"/>
    <property type="match status" value="1"/>
</dbReference>
<dbReference type="RefSeq" id="WP_121926150.1">
    <property type="nucleotide sequence ID" value="NZ_CBCSGA010000025.1"/>
</dbReference>
<gene>
    <name evidence="9" type="primary">bioD</name>
    <name evidence="10" type="ORF">BC961_2560</name>
</gene>
<dbReference type="Pfam" id="PF13500">
    <property type="entry name" value="AAA_26"/>
    <property type="match status" value="1"/>
</dbReference>
<comment type="catalytic activity">
    <reaction evidence="8">
        <text>(7R,8S)-8-amino-7-(carboxyamino)nonanoate + ATP = (4R,5S)-dethiobiotin + ADP + phosphate + H(+)</text>
        <dbReference type="Rhea" id="RHEA:63684"/>
        <dbReference type="ChEBI" id="CHEBI:15378"/>
        <dbReference type="ChEBI" id="CHEBI:30616"/>
        <dbReference type="ChEBI" id="CHEBI:43474"/>
        <dbReference type="ChEBI" id="CHEBI:149470"/>
        <dbReference type="ChEBI" id="CHEBI:149473"/>
        <dbReference type="ChEBI" id="CHEBI:456216"/>
    </reaction>
</comment>
<feature type="binding site" evidence="9">
    <location>
        <begin position="101"/>
        <end position="104"/>
    </location>
    <ligand>
        <name>ATP</name>
        <dbReference type="ChEBI" id="CHEBI:30616"/>
    </ligand>
</feature>